<keyword evidence="3" id="KW-1185">Reference proteome</keyword>
<dbReference type="EMBL" id="JAKEVZ010000002">
    <property type="protein sequence ID" value="MCF1750313.1"/>
    <property type="molecule type" value="Genomic_DNA"/>
</dbReference>
<reference evidence="2 3" key="1">
    <citation type="submission" date="2022-01" db="EMBL/GenBank/DDBJ databases">
        <title>Mariniradius saccharolyticus sp. nov., isolated from sediment of a river.</title>
        <authorList>
            <person name="Liu H."/>
        </authorList>
    </citation>
    <scope>NUCLEOTIDE SEQUENCE [LARGE SCALE GENOMIC DNA]</scope>
    <source>
        <strain evidence="2 3">RY-2</strain>
    </source>
</reference>
<dbReference type="PANTHER" id="PTHR22916:SF3">
    <property type="entry name" value="UDP-GLCNAC:BETAGAL BETA-1,3-N-ACETYLGLUCOSAMINYLTRANSFERASE-LIKE PROTEIN 1"/>
    <property type="match status" value="1"/>
</dbReference>
<dbReference type="Proteomes" id="UP001201449">
    <property type="component" value="Unassembled WGS sequence"/>
</dbReference>
<dbReference type="SUPFAM" id="SSF53448">
    <property type="entry name" value="Nucleotide-diphospho-sugar transferases"/>
    <property type="match status" value="1"/>
</dbReference>
<protein>
    <submittedName>
        <fullName evidence="2">Glycosyltransferase family 2 protein</fullName>
    </submittedName>
</protein>
<sequence length="312" mass="37096">MDQPLVSILIPNYNKASFLAETLDSVIGQTYAHWECIVVDDHSTDNSWEILESYSRKEPRIKIFKRPEKRKRGGNAARNFAFEMSNGEYINWLDSDDIPDPEMLSRKIHLLESEKIDFVIGGVKKFNSSVTESEEFKELDYDHLDSDLALNYVRGVFWFQTAQPCFRRIFLERFNELFDENLLKSQEAEFFTRILLSKPQFKFESKSTIYWRISEGSKTVNYWGLSYSQKYLVSYQSYKKIYSNFLDYRRELDKPVISFFKNVFNDMLLFLPAFSNEFWDLFIFGTRYNLFKGRFQGIKILGIRFLKTLKLI</sequence>
<accession>A0ABS9BQH4</accession>
<feature type="domain" description="Glycosyltransferase 2-like" evidence="1">
    <location>
        <begin position="7"/>
        <end position="136"/>
    </location>
</feature>
<name>A0ABS9BQH4_9BACT</name>
<proteinExistence type="predicted"/>
<evidence type="ECO:0000313" key="2">
    <source>
        <dbReference type="EMBL" id="MCF1750313.1"/>
    </source>
</evidence>
<organism evidence="2 3">
    <name type="scientific">Mariniradius sediminis</name>
    <dbReference type="NCBI Taxonomy" id="2909237"/>
    <lineage>
        <taxon>Bacteria</taxon>
        <taxon>Pseudomonadati</taxon>
        <taxon>Bacteroidota</taxon>
        <taxon>Cytophagia</taxon>
        <taxon>Cytophagales</taxon>
        <taxon>Cyclobacteriaceae</taxon>
        <taxon>Mariniradius</taxon>
    </lineage>
</organism>
<dbReference type="InterPro" id="IPR001173">
    <property type="entry name" value="Glyco_trans_2-like"/>
</dbReference>
<evidence type="ECO:0000259" key="1">
    <source>
        <dbReference type="Pfam" id="PF00535"/>
    </source>
</evidence>
<dbReference type="CDD" id="cd00761">
    <property type="entry name" value="Glyco_tranf_GTA_type"/>
    <property type="match status" value="1"/>
</dbReference>
<dbReference type="InterPro" id="IPR029044">
    <property type="entry name" value="Nucleotide-diphossugar_trans"/>
</dbReference>
<evidence type="ECO:0000313" key="3">
    <source>
        <dbReference type="Proteomes" id="UP001201449"/>
    </source>
</evidence>
<dbReference type="Pfam" id="PF00535">
    <property type="entry name" value="Glycos_transf_2"/>
    <property type="match status" value="1"/>
</dbReference>
<dbReference type="PANTHER" id="PTHR22916">
    <property type="entry name" value="GLYCOSYLTRANSFERASE"/>
    <property type="match status" value="1"/>
</dbReference>
<gene>
    <name evidence="2" type="ORF">L0U89_04450</name>
</gene>
<comment type="caution">
    <text evidence="2">The sequence shown here is derived from an EMBL/GenBank/DDBJ whole genome shotgun (WGS) entry which is preliminary data.</text>
</comment>
<dbReference type="Gene3D" id="3.90.550.10">
    <property type="entry name" value="Spore Coat Polysaccharide Biosynthesis Protein SpsA, Chain A"/>
    <property type="match status" value="1"/>
</dbReference>
<dbReference type="RefSeq" id="WP_234860421.1">
    <property type="nucleotide sequence ID" value="NZ_JAKEVZ010000002.1"/>
</dbReference>